<protein>
    <submittedName>
        <fullName evidence="3">Transposase IS116/IS110/IS902 family protein</fullName>
    </submittedName>
</protein>
<dbReference type="InterPro" id="IPR047650">
    <property type="entry name" value="Transpos_IS110"/>
</dbReference>
<dbReference type="NCBIfam" id="NF033542">
    <property type="entry name" value="transpos_IS110"/>
    <property type="match status" value="1"/>
</dbReference>
<dbReference type="AlphaFoldDB" id="T0YUP3"/>
<accession>T0YUP3</accession>
<dbReference type="InterPro" id="IPR002525">
    <property type="entry name" value="Transp_IS110-like_N"/>
</dbReference>
<gene>
    <name evidence="3" type="ORF">B2A_12044</name>
</gene>
<sequence>MDTVIERCCGLDVHKDTVVACVRTTVEGGKRNQETKTFGTTTTELLKLRDWITACKVTLVGMESTSVYWKPIFYILEDEVECWLLNARHMHNVPGRKTDIGDAEWIAQLLEHGLVRPSFVPPKPIRELRNLTRYRKAQIEERSREAQRLDKILQDAGIKLSSVATDIQGKSARAILDALVEGERDPEVLADLALGKMRPKIPQLQEALLGRFSRHHGLLIGAILAKIDFLDSAIAALSEEIDQVIAPFEPQLQLLDTIPGVDRRSAEGIIAEVGADMSRFQSSGHLASWAGMCPGNNESAGKRKSGRSRKGPKFLGALLSESAAAAGRSKDTYLSAQHHRLTGRIGYAKANKAVGHSILVACWHVLSTGLPYNDLGADWFVKRKPEAHARRLAAQIEALGYSVTITPSEAA</sequence>
<evidence type="ECO:0000313" key="3">
    <source>
        <dbReference type="EMBL" id="EQD36733.1"/>
    </source>
</evidence>
<reference evidence="3" key="2">
    <citation type="journal article" date="2014" name="ISME J.">
        <title>Microbial stratification in low pH oxic and suboxic macroscopic growths along an acid mine drainage.</title>
        <authorList>
            <person name="Mendez-Garcia C."/>
            <person name="Mesa V."/>
            <person name="Sprenger R.R."/>
            <person name="Richter M."/>
            <person name="Diez M.S."/>
            <person name="Solano J."/>
            <person name="Bargiela R."/>
            <person name="Golyshina O.V."/>
            <person name="Manteca A."/>
            <person name="Ramos J.L."/>
            <person name="Gallego J.R."/>
            <person name="Llorente I."/>
            <person name="Martins Dos Santos V.A."/>
            <person name="Jensen O.N."/>
            <person name="Pelaez A.I."/>
            <person name="Sanchez J."/>
            <person name="Ferrer M."/>
        </authorList>
    </citation>
    <scope>NUCLEOTIDE SEQUENCE</scope>
</reference>
<dbReference type="Pfam" id="PF01548">
    <property type="entry name" value="DEDD_Tnp_IS110"/>
    <property type="match status" value="1"/>
</dbReference>
<name>T0YUP3_9ZZZZ</name>
<evidence type="ECO:0000259" key="2">
    <source>
        <dbReference type="Pfam" id="PF02371"/>
    </source>
</evidence>
<dbReference type="Pfam" id="PF02371">
    <property type="entry name" value="Transposase_20"/>
    <property type="match status" value="1"/>
</dbReference>
<dbReference type="PANTHER" id="PTHR33055">
    <property type="entry name" value="TRANSPOSASE FOR INSERTION SEQUENCE ELEMENT IS1111A"/>
    <property type="match status" value="1"/>
</dbReference>
<dbReference type="GO" id="GO:0006313">
    <property type="term" value="P:DNA transposition"/>
    <property type="evidence" value="ECO:0007669"/>
    <property type="project" value="InterPro"/>
</dbReference>
<dbReference type="PANTHER" id="PTHR33055:SF15">
    <property type="entry name" value="TRANSPOSASE-RELATED"/>
    <property type="match status" value="1"/>
</dbReference>
<comment type="caution">
    <text evidence="3">The sequence shown here is derived from an EMBL/GenBank/DDBJ whole genome shotgun (WGS) entry which is preliminary data.</text>
</comment>
<dbReference type="GO" id="GO:0003677">
    <property type="term" value="F:DNA binding"/>
    <property type="evidence" value="ECO:0007669"/>
    <property type="project" value="InterPro"/>
</dbReference>
<dbReference type="GO" id="GO:0004803">
    <property type="term" value="F:transposase activity"/>
    <property type="evidence" value="ECO:0007669"/>
    <property type="project" value="InterPro"/>
</dbReference>
<feature type="domain" description="Transposase IS110-like N-terminal" evidence="1">
    <location>
        <begin position="9"/>
        <end position="155"/>
    </location>
</feature>
<proteinExistence type="predicted"/>
<reference evidence="3" key="1">
    <citation type="submission" date="2013-08" db="EMBL/GenBank/DDBJ databases">
        <authorList>
            <person name="Mendez C."/>
            <person name="Richter M."/>
            <person name="Ferrer M."/>
            <person name="Sanchez J."/>
        </authorList>
    </citation>
    <scope>NUCLEOTIDE SEQUENCE</scope>
</reference>
<dbReference type="InterPro" id="IPR003346">
    <property type="entry name" value="Transposase_20"/>
</dbReference>
<organism evidence="3">
    <name type="scientific">mine drainage metagenome</name>
    <dbReference type="NCBI Taxonomy" id="410659"/>
    <lineage>
        <taxon>unclassified sequences</taxon>
        <taxon>metagenomes</taxon>
        <taxon>ecological metagenomes</taxon>
    </lineage>
</organism>
<dbReference type="EMBL" id="AUZZ01008690">
    <property type="protein sequence ID" value="EQD36733.1"/>
    <property type="molecule type" value="Genomic_DNA"/>
</dbReference>
<evidence type="ECO:0000259" key="1">
    <source>
        <dbReference type="Pfam" id="PF01548"/>
    </source>
</evidence>
<feature type="domain" description="Transposase IS116/IS110/IS902 C-terminal" evidence="2">
    <location>
        <begin position="253"/>
        <end position="333"/>
    </location>
</feature>